<keyword evidence="13" id="KW-1185">Reference proteome</keyword>
<dbReference type="InParanoid" id="E9GHH1"/>
<evidence type="ECO:0000256" key="9">
    <source>
        <dbReference type="ARBA" id="ARBA00023224"/>
    </source>
</evidence>
<feature type="transmembrane region" description="Helical" evidence="10">
    <location>
        <begin position="139"/>
        <end position="158"/>
    </location>
</feature>
<feature type="transmembrane region" description="Helical" evidence="10">
    <location>
        <begin position="178"/>
        <end position="198"/>
    </location>
</feature>
<dbReference type="Proteomes" id="UP000000305">
    <property type="component" value="Unassembled WGS sequence"/>
</dbReference>
<dbReference type="KEGG" id="dpx:DAPPUDRAFT_242840"/>
<keyword evidence="9" id="KW-0807">Transducer</keyword>
<keyword evidence="2" id="KW-1003">Cell membrane</keyword>
<accession>E9GHH1</accession>
<evidence type="ECO:0000256" key="10">
    <source>
        <dbReference type="SAM" id="Phobius"/>
    </source>
</evidence>
<dbReference type="GO" id="GO:0005886">
    <property type="term" value="C:plasma membrane"/>
    <property type="evidence" value="ECO:0000318"/>
    <property type="project" value="GO_Central"/>
</dbReference>
<name>E9GHH1_DAPPU</name>
<dbReference type="Gene3D" id="1.20.1070.10">
    <property type="entry name" value="Rhodopsin 7-helix transmembrane proteins"/>
    <property type="match status" value="1"/>
</dbReference>
<evidence type="ECO:0000256" key="4">
    <source>
        <dbReference type="ARBA" id="ARBA00022989"/>
    </source>
</evidence>
<feature type="transmembrane region" description="Helical" evidence="10">
    <location>
        <begin position="65"/>
        <end position="87"/>
    </location>
</feature>
<reference evidence="12 13" key="1">
    <citation type="journal article" date="2011" name="Science">
        <title>The ecoresponsive genome of Daphnia pulex.</title>
        <authorList>
            <person name="Colbourne J.K."/>
            <person name="Pfrender M.E."/>
            <person name="Gilbert D."/>
            <person name="Thomas W.K."/>
            <person name="Tucker A."/>
            <person name="Oakley T.H."/>
            <person name="Tokishita S."/>
            <person name="Aerts A."/>
            <person name="Arnold G.J."/>
            <person name="Basu M.K."/>
            <person name="Bauer D.J."/>
            <person name="Caceres C.E."/>
            <person name="Carmel L."/>
            <person name="Casola C."/>
            <person name="Choi J.H."/>
            <person name="Detter J.C."/>
            <person name="Dong Q."/>
            <person name="Dusheyko S."/>
            <person name="Eads B.D."/>
            <person name="Frohlich T."/>
            <person name="Geiler-Samerotte K.A."/>
            <person name="Gerlach D."/>
            <person name="Hatcher P."/>
            <person name="Jogdeo S."/>
            <person name="Krijgsveld J."/>
            <person name="Kriventseva E.V."/>
            <person name="Kultz D."/>
            <person name="Laforsch C."/>
            <person name="Lindquist E."/>
            <person name="Lopez J."/>
            <person name="Manak J.R."/>
            <person name="Muller J."/>
            <person name="Pangilinan J."/>
            <person name="Patwardhan R.P."/>
            <person name="Pitluck S."/>
            <person name="Pritham E.J."/>
            <person name="Rechtsteiner A."/>
            <person name="Rho M."/>
            <person name="Rogozin I.B."/>
            <person name="Sakarya O."/>
            <person name="Salamov A."/>
            <person name="Schaack S."/>
            <person name="Shapiro H."/>
            <person name="Shiga Y."/>
            <person name="Skalitzky C."/>
            <person name="Smith Z."/>
            <person name="Souvorov A."/>
            <person name="Sung W."/>
            <person name="Tang Z."/>
            <person name="Tsuchiya D."/>
            <person name="Tu H."/>
            <person name="Vos H."/>
            <person name="Wang M."/>
            <person name="Wolf Y.I."/>
            <person name="Yamagata H."/>
            <person name="Yamada T."/>
            <person name="Ye Y."/>
            <person name="Shaw J.R."/>
            <person name="Andrews J."/>
            <person name="Crease T.J."/>
            <person name="Tang H."/>
            <person name="Lucas S.M."/>
            <person name="Robertson H.M."/>
            <person name="Bork P."/>
            <person name="Koonin E.V."/>
            <person name="Zdobnov E.M."/>
            <person name="Grigoriev I.V."/>
            <person name="Lynch M."/>
            <person name="Boore J.L."/>
        </authorList>
    </citation>
    <scope>NUCLEOTIDE SEQUENCE [LARGE SCALE GENOMIC DNA]</scope>
</reference>
<dbReference type="SUPFAM" id="SSF81321">
    <property type="entry name" value="Family A G protein-coupled receptor-like"/>
    <property type="match status" value="1"/>
</dbReference>
<feature type="transmembrane region" description="Helical" evidence="10">
    <location>
        <begin position="99"/>
        <end position="119"/>
    </location>
</feature>
<dbReference type="PhylomeDB" id="E9GHH1"/>
<evidence type="ECO:0000256" key="6">
    <source>
        <dbReference type="ARBA" id="ARBA00023136"/>
    </source>
</evidence>
<evidence type="ECO:0000313" key="13">
    <source>
        <dbReference type="Proteomes" id="UP000000305"/>
    </source>
</evidence>
<dbReference type="GO" id="GO:0043410">
    <property type="term" value="P:positive regulation of MAPK cascade"/>
    <property type="evidence" value="ECO:0000318"/>
    <property type="project" value="GO_Central"/>
</dbReference>
<comment type="subcellular location">
    <subcellularLocation>
        <location evidence="1">Cell membrane</location>
        <topology evidence="1">Multi-pass membrane protein</topology>
    </subcellularLocation>
</comment>
<organism evidence="12 13">
    <name type="scientific">Daphnia pulex</name>
    <name type="common">Water flea</name>
    <dbReference type="NCBI Taxonomy" id="6669"/>
    <lineage>
        <taxon>Eukaryota</taxon>
        <taxon>Metazoa</taxon>
        <taxon>Ecdysozoa</taxon>
        <taxon>Arthropoda</taxon>
        <taxon>Crustacea</taxon>
        <taxon>Branchiopoda</taxon>
        <taxon>Diplostraca</taxon>
        <taxon>Cladocera</taxon>
        <taxon>Anomopoda</taxon>
        <taxon>Daphniidae</taxon>
        <taxon>Daphnia</taxon>
    </lineage>
</organism>
<feature type="transmembrane region" description="Helical" evidence="10">
    <location>
        <begin position="28"/>
        <end position="53"/>
    </location>
</feature>
<dbReference type="InterPro" id="IPR017452">
    <property type="entry name" value="GPCR_Rhodpsn_7TM"/>
</dbReference>
<dbReference type="PANTHER" id="PTHR24246:SF27">
    <property type="entry name" value="ADENOSINE RECEPTOR, ISOFORM A"/>
    <property type="match status" value="1"/>
</dbReference>
<evidence type="ECO:0000259" key="11">
    <source>
        <dbReference type="PROSITE" id="PS50262"/>
    </source>
</evidence>
<evidence type="ECO:0000256" key="8">
    <source>
        <dbReference type="ARBA" id="ARBA00023180"/>
    </source>
</evidence>
<keyword evidence="3 10" id="KW-0812">Transmembrane</keyword>
<dbReference type="HOGENOM" id="CLU_055342_1_0_1"/>
<keyword evidence="6 10" id="KW-0472">Membrane</keyword>
<feature type="domain" description="G-protein coupled receptors family 1 profile" evidence="11">
    <location>
        <begin position="44"/>
        <end position="349"/>
    </location>
</feature>
<feature type="transmembrane region" description="Helical" evidence="10">
    <location>
        <begin position="291"/>
        <end position="314"/>
    </location>
</feature>
<dbReference type="PROSITE" id="PS50262">
    <property type="entry name" value="G_PROTEIN_RECEP_F1_2"/>
    <property type="match status" value="1"/>
</dbReference>
<evidence type="ECO:0000256" key="2">
    <source>
        <dbReference type="ARBA" id="ARBA00022475"/>
    </source>
</evidence>
<sequence length="364" mass="41193">MNQTEELESILDFQNATSGSVKAIQINVFIMIAHFICCVIGIPLNVFIASVIVSMRRLRSKPRNILLLGLILSDLSAFVPVLMEFAYLHFPSLELCRTYVAISGLPYILFLINTLLALVDRYTAIAHPLWHFNQVTTVLIVRCQLVASLTASFVYKFPYVVQFLPLSCELQLLQEFNSIAITLMILFSSCILAHVIVYRQTKRVLANYVPKGWKRETFTSSKNEKRAAVVTRSEGVQSLQQQPLPIFQQPLSSMNSDVTQQQRQQVPVDEMSIHISDRRVSQLEVEATRTMIVNVTSLSIMTGPFILFTLTVFLCRFSGEEQVCSSLAWLAPYLKELVVLHAVYHPAIQLSRSSELSSAMKQWL</sequence>
<keyword evidence="7" id="KW-0675">Receptor</keyword>
<protein>
    <recommendedName>
        <fullName evidence="11">G-protein coupled receptors family 1 profile domain-containing protein</fullName>
    </recommendedName>
</protein>
<evidence type="ECO:0000256" key="1">
    <source>
        <dbReference type="ARBA" id="ARBA00004651"/>
    </source>
</evidence>
<evidence type="ECO:0000256" key="5">
    <source>
        <dbReference type="ARBA" id="ARBA00023040"/>
    </source>
</evidence>
<keyword evidence="8" id="KW-0325">Glycoprotein</keyword>
<dbReference type="EMBL" id="GL732545">
    <property type="protein sequence ID" value="EFX80848.1"/>
    <property type="molecule type" value="Genomic_DNA"/>
</dbReference>
<dbReference type="GO" id="GO:0004989">
    <property type="term" value="F:octopamine receptor activity"/>
    <property type="evidence" value="ECO:0000318"/>
    <property type="project" value="GO_Central"/>
</dbReference>
<gene>
    <name evidence="12" type="ORF">DAPPUDRAFT_242840</name>
</gene>
<dbReference type="GO" id="GO:0071880">
    <property type="term" value="P:adenylate cyclase-activating adrenergic receptor signaling pathway"/>
    <property type="evidence" value="ECO:0000318"/>
    <property type="project" value="GO_Central"/>
</dbReference>
<keyword evidence="4 10" id="KW-1133">Transmembrane helix</keyword>
<evidence type="ECO:0000313" key="12">
    <source>
        <dbReference type="EMBL" id="EFX80848.1"/>
    </source>
</evidence>
<dbReference type="PANTHER" id="PTHR24246">
    <property type="entry name" value="OLFACTORY RECEPTOR AND ADENOSINE RECEPTOR"/>
    <property type="match status" value="1"/>
</dbReference>
<dbReference type="AlphaFoldDB" id="E9GHH1"/>
<evidence type="ECO:0000256" key="3">
    <source>
        <dbReference type="ARBA" id="ARBA00022692"/>
    </source>
</evidence>
<keyword evidence="5" id="KW-0297">G-protein coupled receptor</keyword>
<proteinExistence type="predicted"/>
<dbReference type="OrthoDB" id="10299422at2759"/>
<evidence type="ECO:0000256" key="7">
    <source>
        <dbReference type="ARBA" id="ARBA00023170"/>
    </source>
</evidence>